<reference evidence="3" key="1">
    <citation type="submission" date="2021-01" db="EMBL/GenBank/DDBJ databases">
        <authorList>
            <person name="Corre E."/>
            <person name="Pelletier E."/>
            <person name="Niang G."/>
            <person name="Scheremetjew M."/>
            <person name="Finn R."/>
            <person name="Kale V."/>
            <person name="Holt S."/>
            <person name="Cochrane G."/>
            <person name="Meng A."/>
            <person name="Brown T."/>
            <person name="Cohen L."/>
        </authorList>
    </citation>
    <scope>NUCLEOTIDE SEQUENCE</scope>
    <source>
        <strain evidence="3">Pop2</strain>
    </source>
</reference>
<dbReference type="AlphaFoldDB" id="A0A7S2EAK2"/>
<protein>
    <recommendedName>
        <fullName evidence="2">C2 domain-containing protein</fullName>
    </recommendedName>
</protein>
<gene>
    <name evidence="3" type="ORF">DBRI1063_LOCUS8415</name>
</gene>
<dbReference type="InterPro" id="IPR000008">
    <property type="entry name" value="C2_dom"/>
</dbReference>
<proteinExistence type="predicted"/>
<accession>A0A7S2EAK2</accession>
<name>A0A7S2EAK2_9STRA</name>
<feature type="signal peptide" evidence="1">
    <location>
        <begin position="1"/>
        <end position="23"/>
    </location>
</feature>
<dbReference type="Gene3D" id="2.60.40.150">
    <property type="entry name" value="C2 domain"/>
    <property type="match status" value="1"/>
</dbReference>
<dbReference type="Pfam" id="PF00168">
    <property type="entry name" value="C2"/>
    <property type="match status" value="1"/>
</dbReference>
<evidence type="ECO:0000313" key="3">
    <source>
        <dbReference type="EMBL" id="CAD9325034.1"/>
    </source>
</evidence>
<dbReference type="EMBL" id="HBGN01013152">
    <property type="protein sequence ID" value="CAD9325034.1"/>
    <property type="molecule type" value="Transcribed_RNA"/>
</dbReference>
<dbReference type="SUPFAM" id="SSF49562">
    <property type="entry name" value="C2 domain (Calcium/lipid-binding domain, CaLB)"/>
    <property type="match status" value="1"/>
</dbReference>
<evidence type="ECO:0000256" key="1">
    <source>
        <dbReference type="SAM" id="SignalP"/>
    </source>
</evidence>
<feature type="domain" description="C2" evidence="2">
    <location>
        <begin position="1"/>
        <end position="149"/>
    </location>
</feature>
<dbReference type="PROSITE" id="PS50004">
    <property type="entry name" value="C2"/>
    <property type="match status" value="1"/>
</dbReference>
<sequence length="197" mass="22611">MCSLYRRLITTFLLSLVLTLTQAYHLRFWTVWCRHSAKSVCVIDIEGGDLQHRSNRYVDRFGFLPFSSKPDPYVVVRHGSIVRKTQISGNSLKPRWYYRSMVPFYSKRGFHITLYDAQVFAKDSIIGRAWIGPLEAASMIESGEAEVISIGHNIGKIRMRISCPANLKDRKLPLDYKNSVLSKSAQTIPLLKEKETK</sequence>
<keyword evidence="1" id="KW-0732">Signal</keyword>
<feature type="chain" id="PRO_5031040914" description="C2 domain-containing protein" evidence="1">
    <location>
        <begin position="24"/>
        <end position="197"/>
    </location>
</feature>
<evidence type="ECO:0000259" key="2">
    <source>
        <dbReference type="PROSITE" id="PS50004"/>
    </source>
</evidence>
<dbReference type="InterPro" id="IPR035892">
    <property type="entry name" value="C2_domain_sf"/>
</dbReference>
<organism evidence="3">
    <name type="scientific">Ditylum brightwellii</name>
    <dbReference type="NCBI Taxonomy" id="49249"/>
    <lineage>
        <taxon>Eukaryota</taxon>
        <taxon>Sar</taxon>
        <taxon>Stramenopiles</taxon>
        <taxon>Ochrophyta</taxon>
        <taxon>Bacillariophyta</taxon>
        <taxon>Mediophyceae</taxon>
        <taxon>Lithodesmiophycidae</taxon>
        <taxon>Lithodesmiales</taxon>
        <taxon>Lithodesmiaceae</taxon>
        <taxon>Ditylum</taxon>
    </lineage>
</organism>
<dbReference type="SMART" id="SM00239">
    <property type="entry name" value="C2"/>
    <property type="match status" value="1"/>
</dbReference>